<dbReference type="InterPro" id="IPR001387">
    <property type="entry name" value="Cro/C1-type_HTH"/>
</dbReference>
<feature type="domain" description="HTH cro/C1-type" evidence="2">
    <location>
        <begin position="18"/>
        <end position="72"/>
    </location>
</feature>
<dbReference type="GeneID" id="54119733"/>
<dbReference type="SUPFAM" id="SSF47413">
    <property type="entry name" value="lambda repressor-like DNA-binding domains"/>
    <property type="match status" value="1"/>
</dbReference>
<evidence type="ECO:0000256" key="1">
    <source>
        <dbReference type="ARBA" id="ARBA00023125"/>
    </source>
</evidence>
<accession>A0A1H6VSV7</accession>
<dbReference type="STRING" id="322505.SAMN04487836_13310"/>
<evidence type="ECO:0000313" key="4">
    <source>
        <dbReference type="Proteomes" id="UP000183028"/>
    </source>
</evidence>
<dbReference type="GO" id="GO:0003700">
    <property type="term" value="F:DNA-binding transcription factor activity"/>
    <property type="evidence" value="ECO:0007669"/>
    <property type="project" value="TreeGrafter"/>
</dbReference>
<dbReference type="CDD" id="cd00093">
    <property type="entry name" value="HTH_XRE"/>
    <property type="match status" value="1"/>
</dbReference>
<dbReference type="RefSeq" id="WP_033162333.1">
    <property type="nucleotide sequence ID" value="NZ_CACVPP010000011.1"/>
</dbReference>
<dbReference type="GO" id="GO:0003677">
    <property type="term" value="F:DNA binding"/>
    <property type="evidence" value="ECO:0007669"/>
    <property type="project" value="UniProtKB-KW"/>
</dbReference>
<dbReference type="GO" id="GO:0005829">
    <property type="term" value="C:cytosol"/>
    <property type="evidence" value="ECO:0007669"/>
    <property type="project" value="TreeGrafter"/>
</dbReference>
<dbReference type="InterPro" id="IPR050807">
    <property type="entry name" value="TransReg_Diox_bact_type"/>
</dbReference>
<dbReference type="PANTHER" id="PTHR46797">
    <property type="entry name" value="HTH-TYPE TRANSCRIPTIONAL REGULATOR"/>
    <property type="match status" value="1"/>
</dbReference>
<dbReference type="OrthoDB" id="1495025at2"/>
<dbReference type="EMBL" id="FNYK01000049">
    <property type="protein sequence ID" value="SEJ04917.1"/>
    <property type="molecule type" value="Genomic_DNA"/>
</dbReference>
<dbReference type="SMART" id="SM00530">
    <property type="entry name" value="HTH_XRE"/>
    <property type="match status" value="1"/>
</dbReference>
<keyword evidence="4" id="KW-1185">Reference proteome</keyword>
<evidence type="ECO:0000259" key="2">
    <source>
        <dbReference type="PROSITE" id="PS50943"/>
    </source>
</evidence>
<dbReference type="Pfam" id="PF01381">
    <property type="entry name" value="HTH_3"/>
    <property type="match status" value="1"/>
</dbReference>
<dbReference type="AlphaFoldDB" id="A0A1H6VSV7"/>
<dbReference type="Gene3D" id="1.10.260.40">
    <property type="entry name" value="lambda repressor-like DNA-binding domains"/>
    <property type="match status" value="1"/>
</dbReference>
<dbReference type="Proteomes" id="UP000183028">
    <property type="component" value="Unassembled WGS sequence"/>
</dbReference>
<dbReference type="PROSITE" id="PS50943">
    <property type="entry name" value="HTH_CROC1"/>
    <property type="match status" value="1"/>
</dbReference>
<keyword evidence="1 3" id="KW-0238">DNA-binding</keyword>
<protein>
    <submittedName>
        <fullName evidence="3">DNA-binding transcriptional regulator, XRE-family HTH domain</fullName>
    </submittedName>
</protein>
<dbReference type="eggNOG" id="COG1476">
    <property type="taxonomic scope" value="Bacteria"/>
</dbReference>
<proteinExistence type="predicted"/>
<reference evidence="4" key="1">
    <citation type="submission" date="2016-10" db="EMBL/GenBank/DDBJ databases">
        <authorList>
            <person name="Varghese N."/>
        </authorList>
    </citation>
    <scope>NUCLEOTIDE SEQUENCE [LARGE SCALE GENOMIC DNA]</scope>
    <source>
        <strain evidence="4">DSM 20406</strain>
    </source>
</reference>
<gene>
    <name evidence="3" type="ORF">SAMN04487834_10498</name>
</gene>
<sequence>MKKEFTVEYQQVLVGMRIRELRKKQGMSQEALALRSGVDRTYITTLEAGTRNMSIVSISKVCHGLNLSLEEFFTSPLFGQLIQDDTEE</sequence>
<dbReference type="InterPro" id="IPR010982">
    <property type="entry name" value="Lambda_DNA-bd_dom_sf"/>
</dbReference>
<organism evidence="3 4">
    <name type="scientific">Sharpea azabuensis</name>
    <dbReference type="NCBI Taxonomy" id="322505"/>
    <lineage>
        <taxon>Bacteria</taxon>
        <taxon>Bacillati</taxon>
        <taxon>Bacillota</taxon>
        <taxon>Erysipelotrichia</taxon>
        <taxon>Erysipelotrichales</taxon>
        <taxon>Coprobacillaceae</taxon>
        <taxon>Sharpea</taxon>
    </lineage>
</organism>
<dbReference type="PANTHER" id="PTHR46797:SF1">
    <property type="entry name" value="METHYLPHOSPHONATE SYNTHASE"/>
    <property type="match status" value="1"/>
</dbReference>
<name>A0A1H6VSV7_9FIRM</name>
<evidence type="ECO:0000313" key="3">
    <source>
        <dbReference type="EMBL" id="SEJ04917.1"/>
    </source>
</evidence>